<evidence type="ECO:0000313" key="2">
    <source>
        <dbReference type="EMBL" id="MCP3427602.1"/>
    </source>
</evidence>
<dbReference type="Gene3D" id="3.40.50.1820">
    <property type="entry name" value="alpha/beta hydrolase"/>
    <property type="match status" value="1"/>
</dbReference>
<comment type="caution">
    <text evidence="2">The sequence shown here is derived from an EMBL/GenBank/DDBJ whole genome shotgun (WGS) entry which is preliminary data.</text>
</comment>
<evidence type="ECO:0000259" key="1">
    <source>
        <dbReference type="Pfam" id="PF12697"/>
    </source>
</evidence>
<evidence type="ECO:0000313" key="3">
    <source>
        <dbReference type="Proteomes" id="UP001165413"/>
    </source>
</evidence>
<keyword evidence="3" id="KW-1185">Reference proteome</keyword>
<name>A0AA41WW10_9ALTE</name>
<dbReference type="GO" id="GO:0016787">
    <property type="term" value="F:hydrolase activity"/>
    <property type="evidence" value="ECO:0007669"/>
    <property type="project" value="UniProtKB-KW"/>
</dbReference>
<dbReference type="InterPro" id="IPR029058">
    <property type="entry name" value="AB_hydrolase_fold"/>
</dbReference>
<dbReference type="EMBL" id="JANATA010000001">
    <property type="protein sequence ID" value="MCP3427602.1"/>
    <property type="molecule type" value="Genomic_DNA"/>
</dbReference>
<dbReference type="RefSeq" id="WP_254098101.1">
    <property type="nucleotide sequence ID" value="NZ_JANATA010000001.1"/>
</dbReference>
<feature type="domain" description="AB hydrolase-1" evidence="1">
    <location>
        <begin position="36"/>
        <end position="265"/>
    </location>
</feature>
<dbReference type="AlphaFoldDB" id="A0AA41WW10"/>
<protein>
    <submittedName>
        <fullName evidence="2">Alpha/beta hydrolase</fullName>
    </submittedName>
</protein>
<organism evidence="2 3">
    <name type="scientific">Opacimonas viscosa</name>
    <dbReference type="NCBI Taxonomy" id="2961944"/>
    <lineage>
        <taxon>Bacteria</taxon>
        <taxon>Pseudomonadati</taxon>
        <taxon>Pseudomonadota</taxon>
        <taxon>Gammaproteobacteria</taxon>
        <taxon>Alteromonadales</taxon>
        <taxon>Alteromonadaceae</taxon>
        <taxon>Opacimonas</taxon>
    </lineage>
</organism>
<proteinExistence type="predicted"/>
<dbReference type="Proteomes" id="UP001165413">
    <property type="component" value="Unassembled WGS sequence"/>
</dbReference>
<gene>
    <name evidence="2" type="ORF">NLF92_01410</name>
</gene>
<reference evidence="2" key="1">
    <citation type="submission" date="2022-07" db="EMBL/GenBank/DDBJ databases">
        <title>Characterization of the Novel Bacterium Alteromonas immobilis LMIT006 and Alteromonas gregis LMIT007.</title>
        <authorList>
            <person name="Lin X."/>
        </authorList>
    </citation>
    <scope>NUCLEOTIDE SEQUENCE</scope>
    <source>
        <strain evidence="2">LMIT007</strain>
    </source>
</reference>
<keyword evidence="2" id="KW-0378">Hydrolase</keyword>
<dbReference type="SUPFAM" id="SSF53474">
    <property type="entry name" value="alpha/beta-Hydrolases"/>
    <property type="match status" value="1"/>
</dbReference>
<dbReference type="Pfam" id="PF12697">
    <property type="entry name" value="Abhydrolase_6"/>
    <property type="match status" value="1"/>
</dbReference>
<sequence>MSLINFVHANGIVATAYGEFFKHLASPVLAKHQYAHHPAYPLNDQWSNQVLELIHYIETHCKAPIVGMGHSFGAVLTYKAACLRPELFKAVIMCDPPLLVGWGGHLFGLAKKTRFIDKVTPAKISLARKKQWSKDVNIAQYFATKRFFKDIQDESVYQYALGITQLSAVTQPTSTNADASAKTNNQYQLTYDPYIEANTFRTIPHDVAKFYGQIKVPGLLLTGSATDVTFPIFQRHFLKGNVKFEHVELPGGHMFVLEQPKLTAQHINDFLQRL</sequence>
<accession>A0AA41WW10</accession>
<dbReference type="InterPro" id="IPR000073">
    <property type="entry name" value="AB_hydrolase_1"/>
</dbReference>